<sequence length="881" mass="101581">MTEQTPMMKQYLSIKSEYEDCLLFFRLGDFYEMFFDDAKIASKELEITLTARDAKKENPIPMCGVPHHSANGYIKTLLDRGYKIAICEQMEDAKAVKGMVRREVVKVLTPGTAMDDYAIDNDEHHYVLCIDMVKEYYTLAYVDVTTGDCYFTQFDQNNQTLISEVMMINPKEIVVSDSTLQLIPEMLKGQYIIQIHHQLNPLDDIVQFEISDLLKQQSVVQKLFNYIYSHQRHSLTHIKEIEEYSLSKYMQMDSSVVMNLELHESISTKKKKGSLFHLMDYTMTPMGRRLLKKWIDKPLISQNDIEKRQMKVHQFIEQFIERDELREMLTGIYDIDRLASRIAFNNANPKDIKQLEQSLLNVQNCLTWMLEHFNISFNVDIESTLQRLTDVFNLIDGAIVDNPPNQYTEGKLFNVGYDESLDELRDISMNAEDWLLNYQQQQRNDTGIKSLKVNYNKVFGYYIEISKAQLHSFDESHFGYQRRQTLTNAERFITDELKEKEQQIESAKEKSHQLEYELFIELRSTLNEHIQSLQQIALLMSEIDVLQSMAELASQHHYVRPTFSKDKTLTLRNARHPIVEAVMNVEDYVPNDCNMNDQDYIALLTGPNMSGKSTYMRQVGIISIMAQMGSYVPADEAVLPIFDKIFTRIGASDDLAGGKSTFMVEMMEASVALTEATENSLIIFDEIGRGTSTYDGMALAKSMLEYIAKHIHAKTFFSTHYHELTELEESLKPLFNIHVTAKQQNGHLFFLHKVMPGAVKKSYGIEVAKLAELPNEVIQRATTILSELESQQSTNIQEASQRQDGTSIELRTGGQSKVEKHVSEKVDEEQLSFSTLFDTEQVDMTKANKIIDMIEQFNLIEKTPLEAMNFIQSLKSSLKEE</sequence>
<dbReference type="GO" id="GO:0003684">
    <property type="term" value="F:damaged DNA binding"/>
    <property type="evidence" value="ECO:0007669"/>
    <property type="project" value="UniProtKB-UniRule"/>
</dbReference>
<accession>A0A3N5CJH3</accession>
<dbReference type="Proteomes" id="UP000277108">
    <property type="component" value="Unassembled WGS sequence"/>
</dbReference>
<dbReference type="InterPro" id="IPR045076">
    <property type="entry name" value="MutS"/>
</dbReference>
<comment type="function">
    <text evidence="8 9">This protein is involved in the repair of mismatches in DNA. It is possible that it carries out the mismatch recognition step. This protein has a weak ATPase activity.</text>
</comment>
<dbReference type="Pfam" id="PF05190">
    <property type="entry name" value="MutS_IV"/>
    <property type="match status" value="1"/>
</dbReference>
<keyword evidence="5 9" id="KW-0067">ATP-binding</keyword>
<dbReference type="Pfam" id="PF05188">
    <property type="entry name" value="MutS_II"/>
    <property type="match status" value="1"/>
</dbReference>
<evidence type="ECO:0000256" key="5">
    <source>
        <dbReference type="ARBA" id="ARBA00022840"/>
    </source>
</evidence>
<keyword evidence="6 9" id="KW-0238">DNA-binding</keyword>
<dbReference type="SUPFAM" id="SSF53150">
    <property type="entry name" value="DNA repair protein MutS, domain II"/>
    <property type="match status" value="1"/>
</dbReference>
<evidence type="ECO:0000313" key="14">
    <source>
        <dbReference type="Proteomes" id="UP000277108"/>
    </source>
</evidence>
<dbReference type="InterPro" id="IPR017261">
    <property type="entry name" value="DNA_mismatch_repair_MutS/MSH"/>
</dbReference>
<dbReference type="InterPro" id="IPR007695">
    <property type="entry name" value="DNA_mismatch_repair_MutS-lik_N"/>
</dbReference>
<dbReference type="Gene3D" id="3.40.1170.10">
    <property type="entry name" value="DNA repair protein MutS, domain I"/>
    <property type="match status" value="1"/>
</dbReference>
<dbReference type="PANTHER" id="PTHR11361">
    <property type="entry name" value="DNA MISMATCH REPAIR PROTEIN MUTS FAMILY MEMBER"/>
    <property type="match status" value="1"/>
</dbReference>
<dbReference type="SUPFAM" id="SSF52540">
    <property type="entry name" value="P-loop containing nucleoside triphosphate hydrolases"/>
    <property type="match status" value="1"/>
</dbReference>
<gene>
    <name evidence="9" type="primary">mutS</name>
    <name evidence="13" type="ORF">EDD62_0537</name>
</gene>
<dbReference type="GO" id="GO:0030983">
    <property type="term" value="F:mismatched DNA binding"/>
    <property type="evidence" value="ECO:0007669"/>
    <property type="project" value="InterPro"/>
</dbReference>
<evidence type="ECO:0000256" key="8">
    <source>
        <dbReference type="ARBA" id="ARBA00024647"/>
    </source>
</evidence>
<evidence type="ECO:0000256" key="4">
    <source>
        <dbReference type="ARBA" id="ARBA00022763"/>
    </source>
</evidence>
<comment type="similarity">
    <text evidence="1 9 10">Belongs to the DNA mismatch repair MutS family.</text>
</comment>
<dbReference type="AlphaFoldDB" id="A0A3N5CJH3"/>
<feature type="binding site" evidence="9">
    <location>
        <begin position="606"/>
        <end position="613"/>
    </location>
    <ligand>
        <name>ATP</name>
        <dbReference type="ChEBI" id="CHEBI:30616"/>
    </ligand>
</feature>
<dbReference type="FunFam" id="3.40.50.300:FF:000870">
    <property type="entry name" value="MutS protein homolog 4"/>
    <property type="match status" value="1"/>
</dbReference>
<dbReference type="GO" id="GO:0140664">
    <property type="term" value="F:ATP-dependent DNA damage sensor activity"/>
    <property type="evidence" value="ECO:0007669"/>
    <property type="project" value="InterPro"/>
</dbReference>
<feature type="coiled-coil region" evidence="11">
    <location>
        <begin position="483"/>
        <end position="517"/>
    </location>
</feature>
<dbReference type="Pfam" id="PF00488">
    <property type="entry name" value="MutS_V"/>
    <property type="match status" value="1"/>
</dbReference>
<keyword evidence="7 9" id="KW-0234">DNA repair</keyword>
<dbReference type="GO" id="GO:0005829">
    <property type="term" value="C:cytosol"/>
    <property type="evidence" value="ECO:0007669"/>
    <property type="project" value="TreeGrafter"/>
</dbReference>
<dbReference type="NCBIfam" id="TIGR01070">
    <property type="entry name" value="mutS1"/>
    <property type="match status" value="1"/>
</dbReference>
<dbReference type="SMART" id="SM00533">
    <property type="entry name" value="MUTSd"/>
    <property type="match status" value="1"/>
</dbReference>
<dbReference type="GO" id="GO:0005524">
    <property type="term" value="F:ATP binding"/>
    <property type="evidence" value="ECO:0007669"/>
    <property type="project" value="UniProtKB-UniRule"/>
</dbReference>
<dbReference type="PROSITE" id="PS00486">
    <property type="entry name" value="DNA_MISMATCH_REPAIR_2"/>
    <property type="match status" value="1"/>
</dbReference>
<dbReference type="InterPro" id="IPR007861">
    <property type="entry name" value="DNA_mismatch_repair_MutS_clamp"/>
</dbReference>
<keyword evidence="3 9" id="KW-0547">Nucleotide-binding</keyword>
<dbReference type="InterPro" id="IPR000432">
    <property type="entry name" value="DNA_mismatch_repair_MutS_C"/>
</dbReference>
<dbReference type="PANTHER" id="PTHR11361:SF34">
    <property type="entry name" value="DNA MISMATCH REPAIR PROTEIN MSH1, MITOCHONDRIAL"/>
    <property type="match status" value="1"/>
</dbReference>
<dbReference type="InterPro" id="IPR016151">
    <property type="entry name" value="DNA_mismatch_repair_MutS_N"/>
</dbReference>
<dbReference type="SMART" id="SM00534">
    <property type="entry name" value="MUTSac"/>
    <property type="match status" value="1"/>
</dbReference>
<proteinExistence type="inferred from homology"/>
<dbReference type="InterPro" id="IPR036678">
    <property type="entry name" value="MutS_con_dom_sf"/>
</dbReference>
<evidence type="ECO:0000256" key="9">
    <source>
        <dbReference type="HAMAP-Rule" id="MF_00096"/>
    </source>
</evidence>
<dbReference type="InterPro" id="IPR027417">
    <property type="entry name" value="P-loop_NTPase"/>
</dbReference>
<dbReference type="PIRSF" id="PIRSF037677">
    <property type="entry name" value="DNA_mis_repair_Msh6"/>
    <property type="match status" value="1"/>
</dbReference>
<protein>
    <recommendedName>
        <fullName evidence="2 9">DNA mismatch repair protein MutS</fullName>
    </recommendedName>
</protein>
<evidence type="ECO:0000256" key="6">
    <source>
        <dbReference type="ARBA" id="ARBA00023125"/>
    </source>
</evidence>
<dbReference type="InterPro" id="IPR036187">
    <property type="entry name" value="DNA_mismatch_repair_MutS_sf"/>
</dbReference>
<keyword evidence="14" id="KW-1185">Reference proteome</keyword>
<dbReference type="HAMAP" id="MF_00096">
    <property type="entry name" value="MutS"/>
    <property type="match status" value="1"/>
</dbReference>
<dbReference type="Gene3D" id="1.10.1420.10">
    <property type="match status" value="2"/>
</dbReference>
<dbReference type="InterPro" id="IPR007696">
    <property type="entry name" value="DNA_mismatch_repair_MutS_core"/>
</dbReference>
<dbReference type="SUPFAM" id="SSF48334">
    <property type="entry name" value="DNA repair protein MutS, domain III"/>
    <property type="match status" value="1"/>
</dbReference>
<organism evidence="13 14">
    <name type="scientific">Abyssicoccus albus</name>
    <dbReference type="NCBI Taxonomy" id="1817405"/>
    <lineage>
        <taxon>Bacteria</taxon>
        <taxon>Bacillati</taxon>
        <taxon>Bacillota</taxon>
        <taxon>Bacilli</taxon>
        <taxon>Bacillales</taxon>
        <taxon>Abyssicoccaceae</taxon>
    </lineage>
</organism>
<dbReference type="SUPFAM" id="SSF55271">
    <property type="entry name" value="DNA repair protein MutS, domain I"/>
    <property type="match status" value="1"/>
</dbReference>
<dbReference type="Gene3D" id="3.40.50.300">
    <property type="entry name" value="P-loop containing nucleotide triphosphate hydrolases"/>
    <property type="match status" value="1"/>
</dbReference>
<dbReference type="InterPro" id="IPR005748">
    <property type="entry name" value="DNA_mismatch_repair_MutS"/>
</dbReference>
<name>A0A3N5CJH3_9BACL</name>
<evidence type="ECO:0000256" key="3">
    <source>
        <dbReference type="ARBA" id="ARBA00022741"/>
    </source>
</evidence>
<evidence type="ECO:0000256" key="11">
    <source>
        <dbReference type="SAM" id="Coils"/>
    </source>
</evidence>
<comment type="caution">
    <text evidence="13">The sequence shown here is derived from an EMBL/GenBank/DDBJ whole genome shotgun (WGS) entry which is preliminary data.</text>
</comment>
<evidence type="ECO:0000259" key="12">
    <source>
        <dbReference type="PROSITE" id="PS00486"/>
    </source>
</evidence>
<feature type="domain" description="DNA mismatch repair proteins mutS family" evidence="12">
    <location>
        <begin position="680"/>
        <end position="696"/>
    </location>
</feature>
<dbReference type="NCBIfam" id="NF003810">
    <property type="entry name" value="PRK05399.1"/>
    <property type="match status" value="1"/>
</dbReference>
<evidence type="ECO:0000256" key="2">
    <source>
        <dbReference type="ARBA" id="ARBA00021982"/>
    </source>
</evidence>
<keyword evidence="11" id="KW-0175">Coiled coil</keyword>
<evidence type="ECO:0000256" key="10">
    <source>
        <dbReference type="RuleBase" id="RU003756"/>
    </source>
</evidence>
<keyword evidence="4 9" id="KW-0227">DNA damage</keyword>
<dbReference type="InterPro" id="IPR007860">
    <property type="entry name" value="DNA_mmatch_repair_MutS_con_dom"/>
</dbReference>
<dbReference type="Pfam" id="PF05192">
    <property type="entry name" value="MutS_III"/>
    <property type="match status" value="1"/>
</dbReference>
<dbReference type="Pfam" id="PF01624">
    <property type="entry name" value="MutS_I"/>
    <property type="match status" value="1"/>
</dbReference>
<dbReference type="CDD" id="cd03284">
    <property type="entry name" value="ABC_MutS1"/>
    <property type="match status" value="1"/>
</dbReference>
<evidence type="ECO:0000256" key="7">
    <source>
        <dbReference type="ARBA" id="ARBA00023204"/>
    </source>
</evidence>
<dbReference type="FunFam" id="3.40.1170.10:FF:000001">
    <property type="entry name" value="DNA mismatch repair protein MutS"/>
    <property type="match status" value="1"/>
</dbReference>
<dbReference type="EMBL" id="RKRK01000002">
    <property type="protein sequence ID" value="RPF57901.1"/>
    <property type="molecule type" value="Genomic_DNA"/>
</dbReference>
<dbReference type="RefSeq" id="WP_123807781.1">
    <property type="nucleotide sequence ID" value="NZ_RKRK01000002.1"/>
</dbReference>
<reference evidence="13 14" key="1">
    <citation type="submission" date="2018-11" db="EMBL/GenBank/DDBJ databases">
        <title>Genomic Encyclopedia of Type Strains, Phase IV (KMG-IV): sequencing the most valuable type-strain genomes for metagenomic binning, comparative biology and taxonomic classification.</title>
        <authorList>
            <person name="Goeker M."/>
        </authorList>
    </citation>
    <scope>NUCLEOTIDE SEQUENCE [LARGE SCALE GENOMIC DNA]</scope>
    <source>
        <strain evidence="13 14">DSM 29158</strain>
    </source>
</reference>
<dbReference type="Gene3D" id="3.30.420.110">
    <property type="entry name" value="MutS, connector domain"/>
    <property type="match status" value="1"/>
</dbReference>
<dbReference type="OrthoDB" id="9802448at2"/>
<evidence type="ECO:0000256" key="1">
    <source>
        <dbReference type="ARBA" id="ARBA00006271"/>
    </source>
</evidence>
<dbReference type="GO" id="GO:0006298">
    <property type="term" value="P:mismatch repair"/>
    <property type="evidence" value="ECO:0007669"/>
    <property type="project" value="UniProtKB-UniRule"/>
</dbReference>
<evidence type="ECO:0000313" key="13">
    <source>
        <dbReference type="EMBL" id="RPF57901.1"/>
    </source>
</evidence>